<dbReference type="PANTHER" id="PTHR44757:SF2">
    <property type="entry name" value="BIOFILM ARCHITECTURE MAINTENANCE PROTEIN MBAA"/>
    <property type="match status" value="1"/>
</dbReference>
<dbReference type="CDD" id="cd01949">
    <property type="entry name" value="GGDEF"/>
    <property type="match status" value="1"/>
</dbReference>
<accession>Q479Q7</accession>
<dbReference type="Pfam" id="PF13426">
    <property type="entry name" value="PAS_9"/>
    <property type="match status" value="1"/>
</dbReference>
<dbReference type="Gene3D" id="3.20.20.450">
    <property type="entry name" value="EAL domain"/>
    <property type="match status" value="1"/>
</dbReference>
<proteinExistence type="predicted"/>
<dbReference type="InterPro" id="IPR001610">
    <property type="entry name" value="PAC"/>
</dbReference>
<dbReference type="InterPro" id="IPR001633">
    <property type="entry name" value="EAL_dom"/>
</dbReference>
<dbReference type="KEGG" id="dar:Daro_3695"/>
<dbReference type="SUPFAM" id="SSF55073">
    <property type="entry name" value="Nucleotide cyclase"/>
    <property type="match status" value="1"/>
</dbReference>
<dbReference type="SUPFAM" id="SSF55785">
    <property type="entry name" value="PYP-like sensor domain (PAS domain)"/>
    <property type="match status" value="1"/>
</dbReference>
<evidence type="ECO:0000256" key="1">
    <source>
        <dbReference type="SAM" id="Phobius"/>
    </source>
</evidence>
<keyword evidence="1" id="KW-0472">Membrane</keyword>
<dbReference type="SMART" id="SM00052">
    <property type="entry name" value="EAL"/>
    <property type="match status" value="1"/>
</dbReference>
<dbReference type="CDD" id="cd01948">
    <property type="entry name" value="EAL"/>
    <property type="match status" value="1"/>
</dbReference>
<dbReference type="SMART" id="SM00091">
    <property type="entry name" value="PAS"/>
    <property type="match status" value="1"/>
</dbReference>
<evidence type="ECO:0000259" key="2">
    <source>
        <dbReference type="PROSITE" id="PS50112"/>
    </source>
</evidence>
<feature type="domain" description="EAL" evidence="4">
    <location>
        <begin position="661"/>
        <end position="915"/>
    </location>
</feature>
<evidence type="ECO:0000259" key="5">
    <source>
        <dbReference type="PROSITE" id="PS50887"/>
    </source>
</evidence>
<dbReference type="InterPro" id="IPR000700">
    <property type="entry name" value="PAS-assoc_C"/>
</dbReference>
<dbReference type="EMBL" id="CP000089">
    <property type="protein sequence ID" value="AAZ48424.1"/>
    <property type="molecule type" value="Genomic_DNA"/>
</dbReference>
<dbReference type="Pfam" id="PF00990">
    <property type="entry name" value="GGDEF"/>
    <property type="match status" value="1"/>
</dbReference>
<feature type="transmembrane region" description="Helical" evidence="1">
    <location>
        <begin position="331"/>
        <end position="349"/>
    </location>
</feature>
<dbReference type="PROSITE" id="PS50887">
    <property type="entry name" value="GGDEF"/>
    <property type="match status" value="1"/>
</dbReference>
<feature type="domain" description="GGDEF" evidence="5">
    <location>
        <begin position="519"/>
        <end position="652"/>
    </location>
</feature>
<dbReference type="OrthoDB" id="9176779at2"/>
<dbReference type="Gene3D" id="3.30.450.20">
    <property type="entry name" value="PAS domain"/>
    <property type="match status" value="1"/>
</dbReference>
<evidence type="ECO:0000259" key="3">
    <source>
        <dbReference type="PROSITE" id="PS50113"/>
    </source>
</evidence>
<dbReference type="PANTHER" id="PTHR44757">
    <property type="entry name" value="DIGUANYLATE CYCLASE DGCP"/>
    <property type="match status" value="1"/>
</dbReference>
<dbReference type="InterPro" id="IPR035919">
    <property type="entry name" value="EAL_sf"/>
</dbReference>
<sequence length="930" mass="103604">MPIENSPQSNVPRAPPSSLGPIRRNATWVLIVFLLALSFFAIHSLVERFDQLRNASLDRKWMGANGAISRLIHELQRERGFSSGFIASRGERFGESLVTQQIRTDGSLNELKSIIREHAMDQALQRSLDAGWGQLQELRPRVKSLELSRDYTVDRYTWIIDTLFDLQLSSFGSAIESSIFRKQMAFIAFSQAKEMLGQERALLSAILSDHNFSAGRMLTLNNIRATEQARLANFVRLADAETAARYREILAQPDIKDAERIRQKIKAVAFWEESHGSMSTTEALSISLPTPEMWFEVSTAKIDAMKALEDRLNASLGVSAEQVEKRAWKELSISGLLVLLAFMLAGILIRQIQRGRRVAEHQLNLAEAVFANSVESILVTDADQRIVEVNPAFLRISGYSRSEIIGQHPRILKSGRHDAAFFARMWQELNANDTWEGEVWNRRKNGEIYPALLSIAVVRSQDGKVVNYTGMIFDLSQQKTVEALLDQLRTFDGLTALPNRESWLSALEQQLANAKRNSSRFSILQLDLDRFKAINDSMGYSVGDQVLIEAAERVKVSLRKYDIVARLGGNRFSILLNEIVDPQTIGGICEKLLTAFARPFQMGGINAHISASIGVAIFPNDGLDSKTLMMAAESALYSAKADGRNLYKYYSHEMNEMGTHLFKLERMLRVALDRNEFSVVYQPQVNAKNGELVGVEALLRWHNPELGNVSAVQFIPVAEETGLIVSIGEWVMRAACHQARTWQTELGFEIPVAVNLSARQFRRNDLLASVQTILDETGLPNRLLELEITEGSLIVDPIGAIDIMRGLNCLGIKTALDDFGTGYSSLAYLKAFPLNRLKIDRAFVRDLPDNESDCAISNTIIALGLNLNMEVLAEGVETEAQRDFLAAAGCQVFQGYLFGKPMSGEDLTQRLQSGNLIAPRCSASSGISDA</sequence>
<dbReference type="InterPro" id="IPR000014">
    <property type="entry name" value="PAS"/>
</dbReference>
<name>Q479Q7_DECAR</name>
<dbReference type="InterPro" id="IPR035965">
    <property type="entry name" value="PAS-like_dom_sf"/>
</dbReference>
<dbReference type="InterPro" id="IPR013587">
    <property type="entry name" value="Nitrate/nitrite_sensing"/>
</dbReference>
<dbReference type="InterPro" id="IPR029787">
    <property type="entry name" value="Nucleotide_cyclase"/>
</dbReference>
<evidence type="ECO:0000313" key="6">
    <source>
        <dbReference type="EMBL" id="AAZ48424.1"/>
    </source>
</evidence>
<organism evidence="6">
    <name type="scientific">Dechloromonas aromatica (strain RCB)</name>
    <dbReference type="NCBI Taxonomy" id="159087"/>
    <lineage>
        <taxon>Bacteria</taxon>
        <taxon>Pseudomonadati</taxon>
        <taxon>Pseudomonadota</taxon>
        <taxon>Betaproteobacteria</taxon>
        <taxon>Rhodocyclales</taxon>
        <taxon>Azonexaceae</taxon>
        <taxon>Dechloromonas</taxon>
    </lineage>
</organism>
<dbReference type="PROSITE" id="PS50113">
    <property type="entry name" value="PAC"/>
    <property type="match status" value="1"/>
</dbReference>
<dbReference type="SMART" id="SM00086">
    <property type="entry name" value="PAC"/>
    <property type="match status" value="1"/>
</dbReference>
<feature type="domain" description="PAC" evidence="3">
    <location>
        <begin position="433"/>
        <end position="487"/>
    </location>
</feature>
<dbReference type="NCBIfam" id="TIGR00254">
    <property type="entry name" value="GGDEF"/>
    <property type="match status" value="1"/>
</dbReference>
<dbReference type="Gene3D" id="3.30.70.270">
    <property type="match status" value="1"/>
</dbReference>
<dbReference type="InterPro" id="IPR000160">
    <property type="entry name" value="GGDEF_dom"/>
</dbReference>
<dbReference type="Pfam" id="PF08376">
    <property type="entry name" value="NIT"/>
    <property type="match status" value="1"/>
</dbReference>
<dbReference type="PROSITE" id="PS50883">
    <property type="entry name" value="EAL"/>
    <property type="match status" value="1"/>
</dbReference>
<dbReference type="STRING" id="159087.Daro_3695"/>
<keyword evidence="1" id="KW-0812">Transmembrane</keyword>
<dbReference type="AlphaFoldDB" id="Q479Q7"/>
<dbReference type="InterPro" id="IPR052155">
    <property type="entry name" value="Biofilm_reg_signaling"/>
</dbReference>
<dbReference type="CDD" id="cd00130">
    <property type="entry name" value="PAS"/>
    <property type="match status" value="1"/>
</dbReference>
<dbReference type="Pfam" id="PF00563">
    <property type="entry name" value="EAL"/>
    <property type="match status" value="1"/>
</dbReference>
<reference evidence="6" key="1">
    <citation type="submission" date="2005-08" db="EMBL/GenBank/DDBJ databases">
        <title>Complete sequence of Dechloromonas aromatica RCB.</title>
        <authorList>
            <person name="Salinero K.K."/>
            <person name="Copeland A."/>
            <person name="Lucas S."/>
            <person name="Lapidus A."/>
            <person name="Barry K."/>
            <person name="Detter J.C."/>
            <person name="Glavina T."/>
            <person name="Hammon N."/>
            <person name="Israni S."/>
            <person name="Pitluck S."/>
            <person name="Di Bartolo G."/>
            <person name="Trong S."/>
            <person name="Schmutz J."/>
            <person name="Larimer F."/>
            <person name="Land M."/>
            <person name="Ivanova N."/>
            <person name="Richardson P."/>
        </authorList>
    </citation>
    <scope>NUCLEOTIDE SEQUENCE</scope>
    <source>
        <strain evidence="6">RCB</strain>
    </source>
</reference>
<dbReference type="eggNOG" id="COG5001">
    <property type="taxonomic scope" value="Bacteria"/>
</dbReference>
<feature type="transmembrane region" description="Helical" evidence="1">
    <location>
        <begin position="26"/>
        <end position="46"/>
    </location>
</feature>
<evidence type="ECO:0000259" key="4">
    <source>
        <dbReference type="PROSITE" id="PS50883"/>
    </source>
</evidence>
<dbReference type="HOGENOM" id="CLU_000445_70_20_4"/>
<dbReference type="PROSITE" id="PS50112">
    <property type="entry name" value="PAS"/>
    <property type="match status" value="1"/>
</dbReference>
<keyword evidence="1" id="KW-1133">Transmembrane helix</keyword>
<dbReference type="SUPFAM" id="SSF141868">
    <property type="entry name" value="EAL domain-like"/>
    <property type="match status" value="1"/>
</dbReference>
<feature type="domain" description="PAS" evidence="2">
    <location>
        <begin position="362"/>
        <end position="407"/>
    </location>
</feature>
<dbReference type="InterPro" id="IPR043128">
    <property type="entry name" value="Rev_trsase/Diguanyl_cyclase"/>
</dbReference>
<gene>
    <name evidence="6" type="ordered locus">Daro_3695</name>
</gene>
<dbReference type="SMART" id="SM00267">
    <property type="entry name" value="GGDEF"/>
    <property type="match status" value="1"/>
</dbReference>
<dbReference type="NCBIfam" id="TIGR00229">
    <property type="entry name" value="sensory_box"/>
    <property type="match status" value="1"/>
</dbReference>
<protein>
    <submittedName>
        <fullName evidence="6">Diguanylate cyclase/phosphodiesterase with PAS/PAC sensor(S)</fullName>
    </submittedName>
</protein>